<evidence type="ECO:0008006" key="4">
    <source>
        <dbReference type="Google" id="ProtNLM"/>
    </source>
</evidence>
<gene>
    <name evidence="2" type="ORF">NE686_00600</name>
</gene>
<comment type="caution">
    <text evidence="2">The sequence shown here is derived from an EMBL/GenBank/DDBJ whole genome shotgun (WGS) entry which is preliminary data.</text>
</comment>
<feature type="region of interest" description="Disordered" evidence="1">
    <location>
        <begin position="103"/>
        <end position="123"/>
    </location>
</feature>
<dbReference type="EMBL" id="JANGAC010000001">
    <property type="protein sequence ID" value="MCQ4921568.1"/>
    <property type="molecule type" value="Genomic_DNA"/>
</dbReference>
<dbReference type="Proteomes" id="UP001524478">
    <property type="component" value="Unassembled WGS sequence"/>
</dbReference>
<accession>A0ABT1S528</accession>
<evidence type="ECO:0000313" key="3">
    <source>
        <dbReference type="Proteomes" id="UP001524478"/>
    </source>
</evidence>
<name>A0ABT1S528_9FIRM</name>
<reference evidence="2 3" key="1">
    <citation type="submission" date="2022-06" db="EMBL/GenBank/DDBJ databases">
        <title>Isolation of gut microbiota from human fecal samples.</title>
        <authorList>
            <person name="Pamer E.G."/>
            <person name="Barat B."/>
            <person name="Waligurski E."/>
            <person name="Medina S."/>
            <person name="Paddock L."/>
            <person name="Mostad J."/>
        </authorList>
    </citation>
    <scope>NUCLEOTIDE SEQUENCE [LARGE SCALE GENOMIC DNA]</scope>
    <source>
        <strain evidence="2 3">DFI.7.95</strain>
    </source>
</reference>
<evidence type="ECO:0000313" key="2">
    <source>
        <dbReference type="EMBL" id="MCQ4921568.1"/>
    </source>
</evidence>
<proteinExistence type="predicted"/>
<organism evidence="2 3">
    <name type="scientific">Tissierella carlieri</name>
    <dbReference type="NCBI Taxonomy" id="689904"/>
    <lineage>
        <taxon>Bacteria</taxon>
        <taxon>Bacillati</taxon>
        <taxon>Bacillota</taxon>
        <taxon>Tissierellia</taxon>
        <taxon>Tissierellales</taxon>
        <taxon>Tissierellaceae</taxon>
        <taxon>Tissierella</taxon>
    </lineage>
</organism>
<keyword evidence="3" id="KW-1185">Reference proteome</keyword>
<evidence type="ECO:0000256" key="1">
    <source>
        <dbReference type="SAM" id="MobiDB-lite"/>
    </source>
</evidence>
<sequence length="251" mass="24125">MGMAIFESSSNFNPANHGLKIGDEINVICVGGGQGGMHFYSSADGSKAGDGGNGAASSFGNIVTAKGGSQTTGQYIKPPNRNIIGGSGGFILGVNDWGGLANVDTGEQPAGSAGASDASKKSGKYDGYKNGGGHTYTTNGGNGYGAGGANLGGGEPGHSWKGGNSGEVVFKTHKLTSLSTIAVSVGGGGGGGYANSVMGYAGKQGTTSGGGDGGYSSNAEYGKGGYGGIRGAYGSSVTGGGGAGGCVIVFW</sequence>
<protein>
    <recommendedName>
        <fullName evidence="4">Glycine rich protein</fullName>
    </recommendedName>
</protein>
<dbReference type="RefSeq" id="WP_256310088.1">
    <property type="nucleotide sequence ID" value="NZ_JANGAC010000001.1"/>
</dbReference>